<proteinExistence type="inferred from homology"/>
<name>A0A8D8TF68_9HEMI</name>
<dbReference type="Gene3D" id="3.40.50.300">
    <property type="entry name" value="P-loop containing nucleotide triphosphate hydrolases"/>
    <property type="match status" value="1"/>
</dbReference>
<feature type="domain" description="Rad50/SbcC-type AAA" evidence="4">
    <location>
        <begin position="12"/>
        <end position="158"/>
    </location>
</feature>
<dbReference type="GO" id="GO:0005634">
    <property type="term" value="C:nucleus"/>
    <property type="evidence" value="ECO:0007669"/>
    <property type="project" value="TreeGrafter"/>
</dbReference>
<dbReference type="InterPro" id="IPR038729">
    <property type="entry name" value="Rad50/SbcC_AAA"/>
</dbReference>
<keyword evidence="3" id="KW-0175">Coiled coil</keyword>
<organism evidence="5">
    <name type="scientific">Cacopsylla melanoneura</name>
    <dbReference type="NCBI Taxonomy" id="428564"/>
    <lineage>
        <taxon>Eukaryota</taxon>
        <taxon>Metazoa</taxon>
        <taxon>Ecdysozoa</taxon>
        <taxon>Arthropoda</taxon>
        <taxon>Hexapoda</taxon>
        <taxon>Insecta</taxon>
        <taxon>Pterygota</taxon>
        <taxon>Neoptera</taxon>
        <taxon>Paraneoptera</taxon>
        <taxon>Hemiptera</taxon>
        <taxon>Sternorrhyncha</taxon>
        <taxon>Psylloidea</taxon>
        <taxon>Psyllidae</taxon>
        <taxon>Psyllinae</taxon>
        <taxon>Cacopsylla</taxon>
    </lineage>
</organism>
<evidence type="ECO:0000256" key="2">
    <source>
        <dbReference type="ARBA" id="ARBA00018687"/>
    </source>
</evidence>
<dbReference type="SUPFAM" id="SSF52540">
    <property type="entry name" value="P-loop containing nucleoside triphosphate hydrolases"/>
    <property type="match status" value="1"/>
</dbReference>
<dbReference type="EMBL" id="HBUF01627564">
    <property type="protein sequence ID" value="CAG6782469.1"/>
    <property type="molecule type" value="Transcribed_RNA"/>
</dbReference>
<dbReference type="PANTHER" id="PTHR45916">
    <property type="entry name" value="STRUCTURAL MAINTENANCE OF CHROMOSOMES PROTEIN 5"/>
    <property type="match status" value="1"/>
</dbReference>
<dbReference type="GO" id="GO:0016887">
    <property type="term" value="F:ATP hydrolysis activity"/>
    <property type="evidence" value="ECO:0007669"/>
    <property type="project" value="InterPro"/>
</dbReference>
<sequence length="179" mass="19904">MAGAGVTGTIVRIKCRNFLTYDSMEVYPGDKLNVIIGPNGTGKSTLACAIVLGLGGKPTVIGRAKQLSAFVKYGESKASVEIELFNPDAVNYIIKRVLYSQVFDNKNESKWNVNGRQTTEQQVKSLVAKLNIQIDNLCQFLPQDRVQDFAKMNKQQLFYNTLKSIGKILILSIHFTELQ</sequence>
<dbReference type="AlphaFoldDB" id="A0A8D8TF68"/>
<evidence type="ECO:0000256" key="1">
    <source>
        <dbReference type="ARBA" id="ARBA00010171"/>
    </source>
</evidence>
<comment type="similarity">
    <text evidence="1">Belongs to the SMC family. SMC5 subfamily.</text>
</comment>
<accession>A0A8D8TF68</accession>
<dbReference type="PANTHER" id="PTHR45916:SF1">
    <property type="entry name" value="STRUCTURAL MAINTENANCE OF CHROMOSOMES PROTEIN 5"/>
    <property type="match status" value="1"/>
</dbReference>
<dbReference type="EMBL" id="HBUF01271590">
    <property type="protein sequence ID" value="CAG6685319.1"/>
    <property type="molecule type" value="Transcribed_RNA"/>
</dbReference>
<evidence type="ECO:0000259" key="4">
    <source>
        <dbReference type="Pfam" id="PF13476"/>
    </source>
</evidence>
<dbReference type="GO" id="GO:0000724">
    <property type="term" value="P:double-strand break repair via homologous recombination"/>
    <property type="evidence" value="ECO:0007669"/>
    <property type="project" value="TreeGrafter"/>
</dbReference>
<dbReference type="InterPro" id="IPR027417">
    <property type="entry name" value="P-loop_NTPase"/>
</dbReference>
<protein>
    <recommendedName>
        <fullName evidence="2">Structural maintenance of chromosomes protein 5</fullName>
    </recommendedName>
</protein>
<reference evidence="5" key="1">
    <citation type="submission" date="2021-05" db="EMBL/GenBank/DDBJ databases">
        <authorList>
            <person name="Alioto T."/>
            <person name="Alioto T."/>
            <person name="Gomez Garrido J."/>
        </authorList>
    </citation>
    <scope>NUCLEOTIDE SEQUENCE</scope>
</reference>
<dbReference type="GO" id="GO:0030915">
    <property type="term" value="C:Smc5-Smc6 complex"/>
    <property type="evidence" value="ECO:0007669"/>
    <property type="project" value="TreeGrafter"/>
</dbReference>
<dbReference type="Pfam" id="PF13476">
    <property type="entry name" value="AAA_23"/>
    <property type="match status" value="1"/>
</dbReference>
<dbReference type="EMBL" id="HBUF01627567">
    <property type="protein sequence ID" value="CAG6782487.1"/>
    <property type="molecule type" value="Transcribed_RNA"/>
</dbReference>
<evidence type="ECO:0000313" key="5">
    <source>
        <dbReference type="EMBL" id="CAG6685319.1"/>
    </source>
</evidence>
<evidence type="ECO:0000256" key="3">
    <source>
        <dbReference type="ARBA" id="ARBA00023054"/>
    </source>
</evidence>
<dbReference type="GO" id="GO:0003697">
    <property type="term" value="F:single-stranded DNA binding"/>
    <property type="evidence" value="ECO:0007669"/>
    <property type="project" value="TreeGrafter"/>
</dbReference>